<evidence type="ECO:0000313" key="9">
    <source>
        <dbReference type="EMBL" id="KAG7177258.1"/>
    </source>
</evidence>
<proteinExistence type="inferred from homology"/>
<dbReference type="GO" id="GO:0016787">
    <property type="term" value="F:hydrolase activity"/>
    <property type="evidence" value="ECO:0007669"/>
    <property type="project" value="UniProtKB-KW"/>
</dbReference>
<evidence type="ECO:0000256" key="5">
    <source>
        <dbReference type="ARBA" id="ARBA00022723"/>
    </source>
</evidence>
<keyword evidence="10" id="KW-1185">Reference proteome</keyword>
<name>A0A8J5TU34_HOMAM</name>
<protein>
    <submittedName>
        <fullName evidence="9">Nuclease HARBI1-like 1</fullName>
    </submittedName>
</protein>
<dbReference type="InterPro" id="IPR027806">
    <property type="entry name" value="HARBI1_dom"/>
</dbReference>
<gene>
    <name evidence="9" type="primary">Harbi1-L1</name>
    <name evidence="9" type="ORF">Hamer_G000533</name>
</gene>
<evidence type="ECO:0000256" key="3">
    <source>
        <dbReference type="ARBA" id="ARBA00006958"/>
    </source>
</evidence>
<keyword evidence="6" id="KW-0378">Hydrolase</keyword>
<keyword evidence="5" id="KW-0479">Metal-binding</keyword>
<dbReference type="GO" id="GO:0005634">
    <property type="term" value="C:nucleus"/>
    <property type="evidence" value="ECO:0007669"/>
    <property type="project" value="UniProtKB-SubCell"/>
</dbReference>
<dbReference type="PANTHER" id="PTHR22930">
    <property type="match status" value="1"/>
</dbReference>
<comment type="caution">
    <text evidence="9">The sequence shown here is derived from an EMBL/GenBank/DDBJ whole genome shotgun (WGS) entry which is preliminary data.</text>
</comment>
<dbReference type="PANTHER" id="PTHR22930:SF284">
    <property type="entry name" value="DDE TNP4 DOMAIN-CONTAINING PROTEIN"/>
    <property type="match status" value="1"/>
</dbReference>
<comment type="subcellular location">
    <subcellularLocation>
        <location evidence="2">Nucleus</location>
    </subcellularLocation>
</comment>
<evidence type="ECO:0000256" key="1">
    <source>
        <dbReference type="ARBA" id="ARBA00001968"/>
    </source>
</evidence>
<feature type="domain" description="DDE Tnp4" evidence="8">
    <location>
        <begin position="176"/>
        <end position="338"/>
    </location>
</feature>
<evidence type="ECO:0000256" key="4">
    <source>
        <dbReference type="ARBA" id="ARBA00022722"/>
    </source>
</evidence>
<evidence type="ECO:0000256" key="6">
    <source>
        <dbReference type="ARBA" id="ARBA00022801"/>
    </source>
</evidence>
<keyword evidence="4" id="KW-0540">Nuclease</keyword>
<dbReference type="EMBL" id="JAHLQT010002534">
    <property type="protein sequence ID" value="KAG7177258.1"/>
    <property type="molecule type" value="Genomic_DNA"/>
</dbReference>
<comment type="similarity">
    <text evidence="3">Belongs to the HARBI1 family.</text>
</comment>
<dbReference type="Pfam" id="PF13359">
    <property type="entry name" value="DDE_Tnp_4"/>
    <property type="match status" value="1"/>
</dbReference>
<dbReference type="GO" id="GO:0046872">
    <property type="term" value="F:metal ion binding"/>
    <property type="evidence" value="ECO:0007669"/>
    <property type="project" value="UniProtKB-KW"/>
</dbReference>
<organism evidence="9 10">
    <name type="scientific">Homarus americanus</name>
    <name type="common">American lobster</name>
    <dbReference type="NCBI Taxonomy" id="6706"/>
    <lineage>
        <taxon>Eukaryota</taxon>
        <taxon>Metazoa</taxon>
        <taxon>Ecdysozoa</taxon>
        <taxon>Arthropoda</taxon>
        <taxon>Crustacea</taxon>
        <taxon>Multicrustacea</taxon>
        <taxon>Malacostraca</taxon>
        <taxon>Eumalacostraca</taxon>
        <taxon>Eucarida</taxon>
        <taxon>Decapoda</taxon>
        <taxon>Pleocyemata</taxon>
        <taxon>Astacidea</taxon>
        <taxon>Nephropoidea</taxon>
        <taxon>Nephropidae</taxon>
        <taxon>Homarus</taxon>
    </lineage>
</organism>
<accession>A0A8J5TU34</accession>
<dbReference type="GO" id="GO:0004518">
    <property type="term" value="F:nuclease activity"/>
    <property type="evidence" value="ECO:0007669"/>
    <property type="project" value="UniProtKB-KW"/>
</dbReference>
<dbReference type="Proteomes" id="UP000747542">
    <property type="component" value="Unassembled WGS sequence"/>
</dbReference>
<keyword evidence="7" id="KW-0539">Nucleus</keyword>
<evidence type="ECO:0000259" key="8">
    <source>
        <dbReference type="Pfam" id="PF13359"/>
    </source>
</evidence>
<dbReference type="InterPro" id="IPR045249">
    <property type="entry name" value="HARBI1-like"/>
</dbReference>
<dbReference type="AlphaFoldDB" id="A0A8J5TU34"/>
<evidence type="ECO:0000256" key="7">
    <source>
        <dbReference type="ARBA" id="ARBA00023242"/>
    </source>
</evidence>
<sequence length="411" mass="46991">MASPLSDDELNLLGLCVVALSRKKKKITRKRWAKNCFLRREQLTNTALLSEMRVEPGDLFKYLRMDEGTYFQLLSLVTPMIEKQDTCMRRAITPHERLSATLRFLASGQSYEDLKSSVAISSSALSQIIPETCLAIWNTLKKDFMKFPDSEDEWKQIANEYHEKWNFPNCLGAVGGKHVAIVPPNGAGSDYFNYRGSHSLVLMAIVNAKYEFIMCDFGTNGHVPDGGVMENTAFYRRLCDNNLKIPPGRKPKNSMSVLPFVFVGDEAFALRKDFMSPFSQGELTHDRRVFNYRVSRAHHVVENVFGIMSSRFKIFTKPINLNLENIDVVVLACCILHNYLQRSVGDLYALIDQCDNVAGTVPSTDESTVFDLERRHNRQCSKQAEEVREMFMQYFTRDGAMSCQERMIYQD</sequence>
<evidence type="ECO:0000313" key="10">
    <source>
        <dbReference type="Proteomes" id="UP000747542"/>
    </source>
</evidence>
<reference evidence="9" key="1">
    <citation type="journal article" date="2021" name="Sci. Adv.">
        <title>The American lobster genome reveals insights on longevity, neural, and immune adaptations.</title>
        <authorList>
            <person name="Polinski J.M."/>
            <person name="Zimin A.V."/>
            <person name="Clark K.F."/>
            <person name="Kohn A.B."/>
            <person name="Sadowski N."/>
            <person name="Timp W."/>
            <person name="Ptitsyn A."/>
            <person name="Khanna P."/>
            <person name="Romanova D.Y."/>
            <person name="Williams P."/>
            <person name="Greenwood S.J."/>
            <person name="Moroz L.L."/>
            <person name="Walt D.R."/>
            <person name="Bodnar A.G."/>
        </authorList>
    </citation>
    <scope>NUCLEOTIDE SEQUENCE</scope>
    <source>
        <strain evidence="9">GMGI-L3</strain>
    </source>
</reference>
<dbReference type="OrthoDB" id="2668416at2759"/>
<comment type="cofactor">
    <cofactor evidence="1">
        <name>a divalent metal cation</name>
        <dbReference type="ChEBI" id="CHEBI:60240"/>
    </cofactor>
</comment>
<evidence type="ECO:0000256" key="2">
    <source>
        <dbReference type="ARBA" id="ARBA00004123"/>
    </source>
</evidence>